<gene>
    <name evidence="3" type="ORF">EXN66_Car006030</name>
</gene>
<dbReference type="EMBL" id="CM015716">
    <property type="protein sequence ID" value="KAF3690358.1"/>
    <property type="molecule type" value="Genomic_DNA"/>
</dbReference>
<feature type="compositionally biased region" description="Basic and acidic residues" evidence="1">
    <location>
        <begin position="61"/>
        <end position="74"/>
    </location>
</feature>
<reference evidence="4" key="2">
    <citation type="submission" date="2019-02" db="EMBL/GenBank/DDBJ databases">
        <title>Opniocepnalus argus Var Kimnra genome.</title>
        <authorList>
            <person name="Zhou C."/>
            <person name="Xiao S."/>
        </authorList>
    </citation>
    <scope>NUCLEOTIDE SEQUENCE [LARGE SCALE GENOMIC DNA]</scope>
</reference>
<evidence type="ECO:0000256" key="1">
    <source>
        <dbReference type="SAM" id="MobiDB-lite"/>
    </source>
</evidence>
<organism evidence="3 4">
    <name type="scientific">Channa argus</name>
    <name type="common">Northern snakehead</name>
    <name type="synonym">Ophicephalus argus</name>
    <dbReference type="NCBI Taxonomy" id="215402"/>
    <lineage>
        <taxon>Eukaryota</taxon>
        <taxon>Metazoa</taxon>
        <taxon>Chordata</taxon>
        <taxon>Craniata</taxon>
        <taxon>Vertebrata</taxon>
        <taxon>Euteleostomi</taxon>
        <taxon>Actinopterygii</taxon>
        <taxon>Neopterygii</taxon>
        <taxon>Teleostei</taxon>
        <taxon>Neoteleostei</taxon>
        <taxon>Acanthomorphata</taxon>
        <taxon>Anabantaria</taxon>
        <taxon>Anabantiformes</taxon>
        <taxon>Channoidei</taxon>
        <taxon>Channidae</taxon>
        <taxon>Channa</taxon>
    </lineage>
</organism>
<reference evidence="3 4" key="1">
    <citation type="submission" date="2019-02" db="EMBL/GenBank/DDBJ databases">
        <title>Opniocepnalus argus genome.</title>
        <authorList>
            <person name="Zhou C."/>
            <person name="Xiao S."/>
        </authorList>
    </citation>
    <scope>NUCLEOTIDE SEQUENCE [LARGE SCALE GENOMIC DNA]</scope>
    <source>
        <strain evidence="3">OARG1902GOOAL</strain>
        <tissue evidence="3">Muscle</tissue>
    </source>
</reference>
<feature type="signal peptide" evidence="2">
    <location>
        <begin position="1"/>
        <end position="21"/>
    </location>
</feature>
<feature type="region of interest" description="Disordered" evidence="1">
    <location>
        <begin position="60"/>
        <end position="85"/>
    </location>
</feature>
<dbReference type="AlphaFoldDB" id="A0A6G1PK37"/>
<proteinExistence type="predicted"/>
<evidence type="ECO:0000313" key="3">
    <source>
        <dbReference type="EMBL" id="KAF3690358.1"/>
    </source>
</evidence>
<keyword evidence="4" id="KW-1185">Reference proteome</keyword>
<accession>A0A6G1PK37</accession>
<sequence length="85" mass="9092">MQIIQEAIMNAQLLFLHHCTAVKVCVCVCADCCQKEQNNTIILQTKAKGCSVLVEPCCNGRQEDGGQSGDKDGGDGAGVKYYPSL</sequence>
<feature type="chain" id="PRO_5026144029" evidence="2">
    <location>
        <begin position="22"/>
        <end position="85"/>
    </location>
</feature>
<dbReference type="Proteomes" id="UP000503349">
    <property type="component" value="Chromosome 5"/>
</dbReference>
<evidence type="ECO:0000256" key="2">
    <source>
        <dbReference type="SAM" id="SignalP"/>
    </source>
</evidence>
<protein>
    <submittedName>
        <fullName evidence="3">Uncharacterized protein</fullName>
    </submittedName>
</protein>
<keyword evidence="2" id="KW-0732">Signal</keyword>
<name>A0A6G1PK37_CHAAH</name>
<evidence type="ECO:0000313" key="4">
    <source>
        <dbReference type="Proteomes" id="UP000503349"/>
    </source>
</evidence>